<gene>
    <name evidence="2" type="ORF">QWY14_07635</name>
</gene>
<dbReference type="Pfam" id="PF06983">
    <property type="entry name" value="3-dmu-9_3-mt"/>
    <property type="match status" value="1"/>
</dbReference>
<sequence>MPVNPYLTFNGNCREAIEYYADVFRLPGPEPMTFGQVPPEEGSTIPPEMKDLVMHAHLNIHGTPVLFSDAFPQSPVVFGKNVTLAITSDDLDRLHKEFAALREGGRVIMDFQKTFFSPAYGVVEDKYGVEWQFNYDDGTIR</sequence>
<feature type="domain" description="PhnB-like" evidence="1">
    <location>
        <begin position="4"/>
        <end position="132"/>
    </location>
</feature>
<dbReference type="PANTHER" id="PTHR33990">
    <property type="entry name" value="PROTEIN YJDN-RELATED"/>
    <property type="match status" value="1"/>
</dbReference>
<organism evidence="2 3">
    <name type="scientific">Planococcus shixiaomingii</name>
    <dbReference type="NCBI Taxonomy" id="3058393"/>
    <lineage>
        <taxon>Bacteria</taxon>
        <taxon>Bacillati</taxon>
        <taxon>Bacillota</taxon>
        <taxon>Bacilli</taxon>
        <taxon>Bacillales</taxon>
        <taxon>Caryophanaceae</taxon>
        <taxon>Planococcus</taxon>
    </lineage>
</organism>
<protein>
    <submittedName>
        <fullName evidence="2">VOC family protein</fullName>
    </submittedName>
</protein>
<evidence type="ECO:0000259" key="1">
    <source>
        <dbReference type="Pfam" id="PF06983"/>
    </source>
</evidence>
<dbReference type="PANTHER" id="PTHR33990:SF1">
    <property type="entry name" value="PROTEIN YJDN"/>
    <property type="match status" value="1"/>
</dbReference>
<dbReference type="InterPro" id="IPR029068">
    <property type="entry name" value="Glyas_Bleomycin-R_OHBP_Dase"/>
</dbReference>
<reference evidence="2 3" key="1">
    <citation type="submission" date="2023-06" db="EMBL/GenBank/DDBJ databases">
        <title>Novel species in genus Planococcus.</title>
        <authorList>
            <person name="Ning S."/>
        </authorList>
    </citation>
    <scope>NUCLEOTIDE SEQUENCE [LARGE SCALE GENOMIC DNA]</scope>
    <source>
        <strain evidence="2 3">N028</strain>
    </source>
</reference>
<proteinExistence type="predicted"/>
<accession>A0ABT8N1A3</accession>
<dbReference type="InterPro" id="IPR028973">
    <property type="entry name" value="PhnB-like"/>
</dbReference>
<keyword evidence="3" id="KW-1185">Reference proteome</keyword>
<dbReference type="CDD" id="cd06588">
    <property type="entry name" value="PhnB_like"/>
    <property type="match status" value="1"/>
</dbReference>
<dbReference type="SUPFAM" id="SSF54593">
    <property type="entry name" value="Glyoxalase/Bleomycin resistance protein/Dihydroxybiphenyl dioxygenase"/>
    <property type="match status" value="1"/>
</dbReference>
<evidence type="ECO:0000313" key="2">
    <source>
        <dbReference type="EMBL" id="MDN7241660.1"/>
    </source>
</evidence>
<evidence type="ECO:0000313" key="3">
    <source>
        <dbReference type="Proteomes" id="UP001172055"/>
    </source>
</evidence>
<dbReference type="RefSeq" id="WP_301723255.1">
    <property type="nucleotide sequence ID" value="NZ_JAUJWV010000001.1"/>
</dbReference>
<dbReference type="Gene3D" id="3.10.180.10">
    <property type="entry name" value="2,3-Dihydroxybiphenyl 1,2-Dioxygenase, domain 1"/>
    <property type="match status" value="1"/>
</dbReference>
<dbReference type="Proteomes" id="UP001172055">
    <property type="component" value="Unassembled WGS sequence"/>
</dbReference>
<dbReference type="EMBL" id="JAUJWV010000001">
    <property type="protein sequence ID" value="MDN7241660.1"/>
    <property type="molecule type" value="Genomic_DNA"/>
</dbReference>
<comment type="caution">
    <text evidence="2">The sequence shown here is derived from an EMBL/GenBank/DDBJ whole genome shotgun (WGS) entry which is preliminary data.</text>
</comment>
<name>A0ABT8N1A3_9BACL</name>